<proteinExistence type="predicted"/>
<dbReference type="EMBL" id="KV442117">
    <property type="protein sequence ID" value="OAQ23498.1"/>
    <property type="molecule type" value="Genomic_DNA"/>
</dbReference>
<feature type="compositionally biased region" description="Polar residues" evidence="1">
    <location>
        <begin position="81"/>
        <end position="99"/>
    </location>
</feature>
<feature type="compositionally biased region" description="Pro residues" evidence="1">
    <location>
        <begin position="170"/>
        <end position="181"/>
    </location>
</feature>
<feature type="compositionally biased region" description="Polar residues" evidence="1">
    <location>
        <begin position="138"/>
        <end position="168"/>
    </location>
</feature>
<reference evidence="2 3" key="1">
    <citation type="submission" date="2016-05" db="EMBL/GenBank/DDBJ databases">
        <title>Genome sequencing reveals origins of a unique bacterial endosymbiosis in the earliest lineages of terrestrial Fungi.</title>
        <authorList>
            <consortium name="DOE Joint Genome Institute"/>
            <person name="Uehling J."/>
            <person name="Gryganskyi A."/>
            <person name="Hameed K."/>
            <person name="Tschaplinski T."/>
            <person name="Misztal P."/>
            <person name="Wu S."/>
            <person name="Desiro A."/>
            <person name="Vande Pol N."/>
            <person name="Du Z.-Y."/>
            <person name="Zienkiewicz A."/>
            <person name="Zienkiewicz K."/>
            <person name="Morin E."/>
            <person name="Tisserant E."/>
            <person name="Splivallo R."/>
            <person name="Hainaut M."/>
            <person name="Henrissat B."/>
            <person name="Ohm R."/>
            <person name="Kuo A."/>
            <person name="Yan J."/>
            <person name="Lipzen A."/>
            <person name="Nolan M."/>
            <person name="Labutti K."/>
            <person name="Barry K."/>
            <person name="Goldstein A."/>
            <person name="Labbe J."/>
            <person name="Schadt C."/>
            <person name="Tuskan G."/>
            <person name="Grigoriev I."/>
            <person name="Martin F."/>
            <person name="Vilgalys R."/>
            <person name="Bonito G."/>
        </authorList>
    </citation>
    <scope>NUCLEOTIDE SEQUENCE [LARGE SCALE GENOMIC DNA]</scope>
    <source>
        <strain evidence="2 3">AG-77</strain>
    </source>
</reference>
<dbReference type="AlphaFoldDB" id="A0A197JEQ9"/>
<feature type="region of interest" description="Disordered" evidence="1">
    <location>
        <begin position="81"/>
        <end position="216"/>
    </location>
</feature>
<protein>
    <submittedName>
        <fullName evidence="2">Uncharacterized protein</fullName>
    </submittedName>
</protein>
<evidence type="ECO:0000313" key="3">
    <source>
        <dbReference type="Proteomes" id="UP000078512"/>
    </source>
</evidence>
<evidence type="ECO:0000313" key="2">
    <source>
        <dbReference type="EMBL" id="OAQ23498.1"/>
    </source>
</evidence>
<name>A0A197JEQ9_9FUNG</name>
<accession>A0A197JEQ9</accession>
<evidence type="ECO:0000256" key="1">
    <source>
        <dbReference type="SAM" id="MobiDB-lite"/>
    </source>
</evidence>
<keyword evidence="3" id="KW-1185">Reference proteome</keyword>
<gene>
    <name evidence="2" type="ORF">K457DRAFT_886898</name>
</gene>
<sequence>MPPQHPLPNAGFAPHISATGLYPATTFPGSHQSMAPTTVIPMTPITSLPTQPQQIHTFQDHMQGLQFSSHPRPTFVTTAYSTEPGTSNVPVSYPGSSGAPQAAWQPTPFVPPARPASNTGLPSHSAGAEAGVVGHPPGSSNATAFSSTTGIDTSQTNAVRDPNDSGTLSPAPPSPSPPPFVPRSTRPNQETGSALSPHALLERSQNPQYVDEYHLH</sequence>
<dbReference type="OrthoDB" id="2447617at2759"/>
<organism evidence="2 3">
    <name type="scientific">Linnemannia elongata AG-77</name>
    <dbReference type="NCBI Taxonomy" id="1314771"/>
    <lineage>
        <taxon>Eukaryota</taxon>
        <taxon>Fungi</taxon>
        <taxon>Fungi incertae sedis</taxon>
        <taxon>Mucoromycota</taxon>
        <taxon>Mortierellomycotina</taxon>
        <taxon>Mortierellomycetes</taxon>
        <taxon>Mortierellales</taxon>
        <taxon>Mortierellaceae</taxon>
        <taxon>Linnemannia</taxon>
    </lineage>
</organism>
<dbReference type="Proteomes" id="UP000078512">
    <property type="component" value="Unassembled WGS sequence"/>
</dbReference>